<evidence type="ECO:0000259" key="2">
    <source>
        <dbReference type="Pfam" id="PF13477"/>
    </source>
</evidence>
<accession>A0A2K1G7F1</accession>
<dbReference type="EMBL" id="POWG01000001">
    <property type="protein sequence ID" value="PNR00560.1"/>
    <property type="molecule type" value="Genomic_DNA"/>
</dbReference>
<reference evidence="3 4" key="1">
    <citation type="submission" date="2018-01" db="EMBL/GenBank/DDBJ databases">
        <title>Whole genome sequence of Azospirillum brasilense REC3 isolated from strawberry roots.</title>
        <authorList>
            <person name="Fontana C.A."/>
            <person name="Salazar S.M."/>
            <person name="Bassi D."/>
            <person name="Puglisi E."/>
            <person name="Lovaisa N.C."/>
            <person name="Toffoli L.M."/>
            <person name="Pedraza R."/>
            <person name="Cocconcelli P.S."/>
        </authorList>
    </citation>
    <scope>NUCLEOTIDE SEQUENCE [LARGE SCALE GENOMIC DNA]</scope>
    <source>
        <strain evidence="3 4">REC3</strain>
    </source>
</reference>
<feature type="compositionally biased region" description="Low complexity" evidence="1">
    <location>
        <begin position="1"/>
        <end position="16"/>
    </location>
</feature>
<feature type="compositionally biased region" description="Basic and acidic residues" evidence="1">
    <location>
        <begin position="26"/>
        <end position="44"/>
    </location>
</feature>
<feature type="domain" description="Glycosyltransferase subfamily 4-like N-terminal" evidence="2">
    <location>
        <begin position="54"/>
        <end position="171"/>
    </location>
</feature>
<sequence length="441" mass="47283">MSRPRPSRPACPASSRGTRATTASPEVRRSDPPLRDPPLRDPPPEIRNVSVKPKLIYLVTEDWYFWSHRLPMARAARDAGFDVAVAARIDRHGDRIAAEGFRVLPLSWQRRSVNPLGALSDVAEIAALYRREAPDIVHHVAVKPVVLGGLAAWQAGVPAVVNALAGLGTMFLGTGGAKARLAGQLAKPVLGCMLRRPNSVTILQNEDDRRTLLEQRLITPDKTCIIRGSGIDTAHHTVLPEPPEPPVTIGCAARLLANKGMDRLVEAHDRLLDKGLDVRLILAGQPDPANPTSFPQPVLDGWAARPNVELTGHLDDIRALWRRCHVAVLPTLGGEGLPKSLLEAAACGRAIVATDVPGCREVARAGENALLVPPGDVAALTDALEVLVRDAALRRQFGAASRRLVESDMAADRVGAKTVELYRRLLASARTGTAAPVAEAS</sequence>
<proteinExistence type="predicted"/>
<evidence type="ECO:0000256" key="1">
    <source>
        <dbReference type="SAM" id="MobiDB-lite"/>
    </source>
</evidence>
<evidence type="ECO:0000313" key="4">
    <source>
        <dbReference type="Proteomes" id="UP000236268"/>
    </source>
</evidence>
<dbReference type="Pfam" id="PF13477">
    <property type="entry name" value="Glyco_trans_4_2"/>
    <property type="match status" value="1"/>
</dbReference>
<dbReference type="CDD" id="cd03808">
    <property type="entry name" value="GT4_CapM-like"/>
    <property type="match status" value="1"/>
</dbReference>
<name>A0A2K1G7F1_9PROT</name>
<dbReference type="Pfam" id="PF13692">
    <property type="entry name" value="Glyco_trans_1_4"/>
    <property type="match status" value="1"/>
</dbReference>
<dbReference type="AlphaFoldDB" id="A0A2K1G7F1"/>
<dbReference type="InterPro" id="IPR028098">
    <property type="entry name" value="Glyco_trans_4-like_N"/>
</dbReference>
<keyword evidence="3" id="KW-0808">Transferase</keyword>
<dbReference type="PANTHER" id="PTHR12526">
    <property type="entry name" value="GLYCOSYLTRANSFERASE"/>
    <property type="match status" value="1"/>
</dbReference>
<dbReference type="Gene3D" id="3.40.50.2000">
    <property type="entry name" value="Glycogen Phosphorylase B"/>
    <property type="match status" value="2"/>
</dbReference>
<dbReference type="SUPFAM" id="SSF53756">
    <property type="entry name" value="UDP-Glycosyltransferase/glycogen phosphorylase"/>
    <property type="match status" value="1"/>
</dbReference>
<gene>
    <name evidence="3" type="ORF">C1S70_00110</name>
</gene>
<organism evidence="3 4">
    <name type="scientific">Azospirillum argentinense</name>
    <dbReference type="NCBI Taxonomy" id="2970906"/>
    <lineage>
        <taxon>Bacteria</taxon>
        <taxon>Pseudomonadati</taxon>
        <taxon>Pseudomonadota</taxon>
        <taxon>Alphaproteobacteria</taxon>
        <taxon>Rhodospirillales</taxon>
        <taxon>Azospirillaceae</taxon>
        <taxon>Azospirillum</taxon>
    </lineage>
</organism>
<protein>
    <submittedName>
        <fullName evidence="3">Glycosyltransferase family 1 protein</fullName>
    </submittedName>
</protein>
<dbReference type="GO" id="GO:0016757">
    <property type="term" value="F:glycosyltransferase activity"/>
    <property type="evidence" value="ECO:0007669"/>
    <property type="project" value="TreeGrafter"/>
</dbReference>
<comment type="caution">
    <text evidence="3">The sequence shown here is derived from an EMBL/GenBank/DDBJ whole genome shotgun (WGS) entry which is preliminary data.</text>
</comment>
<evidence type="ECO:0000313" key="3">
    <source>
        <dbReference type="EMBL" id="PNR00560.1"/>
    </source>
</evidence>
<dbReference type="Proteomes" id="UP000236268">
    <property type="component" value="Unassembled WGS sequence"/>
</dbReference>
<feature type="region of interest" description="Disordered" evidence="1">
    <location>
        <begin position="1"/>
        <end position="46"/>
    </location>
</feature>
<dbReference type="OrthoDB" id="9790710at2"/>
<dbReference type="PANTHER" id="PTHR12526:SF638">
    <property type="entry name" value="SPORE COAT PROTEIN SA"/>
    <property type="match status" value="1"/>
</dbReference>